<dbReference type="GO" id="GO:0022857">
    <property type="term" value="F:transmembrane transporter activity"/>
    <property type="evidence" value="ECO:0007669"/>
    <property type="project" value="InterPro"/>
</dbReference>
<evidence type="ECO:0000256" key="2">
    <source>
        <dbReference type="ARBA" id="ARBA00022692"/>
    </source>
</evidence>
<dbReference type="PANTHER" id="PTHR23523">
    <property type="match status" value="1"/>
</dbReference>
<keyword evidence="2 5" id="KW-0812">Transmembrane</keyword>
<feature type="transmembrane region" description="Helical" evidence="5">
    <location>
        <begin position="48"/>
        <end position="70"/>
    </location>
</feature>
<organism evidence="8 9">
    <name type="scientific">Antribacter soli</name>
    <dbReference type="NCBI Taxonomy" id="2910976"/>
    <lineage>
        <taxon>Bacteria</taxon>
        <taxon>Bacillati</taxon>
        <taxon>Actinomycetota</taxon>
        <taxon>Actinomycetes</taxon>
        <taxon>Micrococcales</taxon>
        <taxon>Promicromonosporaceae</taxon>
        <taxon>Antribacter</taxon>
    </lineage>
</organism>
<evidence type="ECO:0000256" key="6">
    <source>
        <dbReference type="SAM" id="SignalP"/>
    </source>
</evidence>
<dbReference type="Pfam" id="PF07690">
    <property type="entry name" value="MFS_1"/>
    <property type="match status" value="1"/>
</dbReference>
<feature type="domain" description="Major facilitator superfamily (MFS) profile" evidence="7">
    <location>
        <begin position="9"/>
        <end position="419"/>
    </location>
</feature>
<feature type="transmembrane region" description="Helical" evidence="5">
    <location>
        <begin position="167"/>
        <end position="186"/>
    </location>
</feature>
<feature type="transmembrane region" description="Helical" evidence="5">
    <location>
        <begin position="328"/>
        <end position="351"/>
    </location>
</feature>
<dbReference type="InterPro" id="IPR011701">
    <property type="entry name" value="MFS"/>
</dbReference>
<dbReference type="SUPFAM" id="SSF103473">
    <property type="entry name" value="MFS general substrate transporter"/>
    <property type="match status" value="1"/>
</dbReference>
<dbReference type="Gene3D" id="1.20.1250.20">
    <property type="entry name" value="MFS general substrate transporter like domains"/>
    <property type="match status" value="1"/>
</dbReference>
<dbReference type="GO" id="GO:0005886">
    <property type="term" value="C:plasma membrane"/>
    <property type="evidence" value="ECO:0007669"/>
    <property type="project" value="UniProtKB-SubCell"/>
</dbReference>
<feature type="signal peptide" evidence="6">
    <location>
        <begin position="1"/>
        <end position="24"/>
    </location>
</feature>
<sequence>MSTNKAGSAALLVALLVFALNLRAAITAVPPIVTDVADGLGLDPTTAGLLTGLPVLCFAVVAPAASALIARIGPYRAVTVALSGVIAGSLLRSLGEGTVGVAAAFAGTVVIGSAITVGNVVVPVIVARDFAPRAATATGLYTSALNVGTVLTTTLTVPFAASLGWQGALASWSLMAVVALAVWLWVTRPVSDVGRPPRAVASPLAAPAVARAVASLAPGEALHPGALPASGSVLRRPVTWLLAGAFVGQSFSYFAVTGWLPELLGDLLGAAPATAGGAASLFQLLAIAGGVAVPAALATRMPMRWVAATMAALWLSLPVGLLLAPDAWALWCSLAGVAQGGNFAVIFTVVAQRTETITQTRQTAAAVQAIGYTCAATGPSVLGAVHVATGGWDAPLLVVLGALTLMTVSILAATRRPALPR</sequence>
<feature type="chain" id="PRO_5041358648" evidence="6">
    <location>
        <begin position="25"/>
        <end position="421"/>
    </location>
</feature>
<feature type="transmembrane region" description="Helical" evidence="5">
    <location>
        <begin position="305"/>
        <end position="322"/>
    </location>
</feature>
<feature type="transmembrane region" description="Helical" evidence="5">
    <location>
        <begin position="77"/>
        <end position="95"/>
    </location>
</feature>
<feature type="transmembrane region" description="Helical" evidence="5">
    <location>
        <begin position="363"/>
        <end position="388"/>
    </location>
</feature>
<evidence type="ECO:0000256" key="1">
    <source>
        <dbReference type="ARBA" id="ARBA00004651"/>
    </source>
</evidence>
<dbReference type="PROSITE" id="PS50850">
    <property type="entry name" value="MFS"/>
    <property type="match status" value="1"/>
</dbReference>
<protein>
    <submittedName>
        <fullName evidence="8">MFS transporter</fullName>
    </submittedName>
</protein>
<feature type="transmembrane region" description="Helical" evidence="5">
    <location>
        <begin position="280"/>
        <end position="298"/>
    </location>
</feature>
<dbReference type="PANTHER" id="PTHR23523:SF2">
    <property type="entry name" value="2-NITROIMIDAZOLE TRANSPORTER"/>
    <property type="match status" value="1"/>
</dbReference>
<dbReference type="InterPro" id="IPR036259">
    <property type="entry name" value="MFS_trans_sf"/>
</dbReference>
<dbReference type="InterPro" id="IPR020846">
    <property type="entry name" value="MFS_dom"/>
</dbReference>
<dbReference type="EMBL" id="JAKGSG010000011">
    <property type="protein sequence ID" value="MCF4119950.1"/>
    <property type="molecule type" value="Genomic_DNA"/>
</dbReference>
<dbReference type="InterPro" id="IPR052524">
    <property type="entry name" value="MFS_Cyanate_Porter"/>
</dbReference>
<keyword evidence="6" id="KW-0732">Signal</keyword>
<evidence type="ECO:0000256" key="4">
    <source>
        <dbReference type="ARBA" id="ARBA00023136"/>
    </source>
</evidence>
<evidence type="ECO:0000259" key="7">
    <source>
        <dbReference type="PROSITE" id="PS50850"/>
    </source>
</evidence>
<proteinExistence type="predicted"/>
<evidence type="ECO:0000313" key="9">
    <source>
        <dbReference type="Proteomes" id="UP001165405"/>
    </source>
</evidence>
<dbReference type="RefSeq" id="WP_236087663.1">
    <property type="nucleotide sequence ID" value="NZ_JAKGSG010000011.1"/>
</dbReference>
<evidence type="ECO:0000256" key="3">
    <source>
        <dbReference type="ARBA" id="ARBA00022989"/>
    </source>
</evidence>
<name>A0AA41QAN0_9MICO</name>
<reference evidence="8" key="1">
    <citation type="submission" date="2022-01" db="EMBL/GenBank/DDBJ databases">
        <title>Antribacter sp. nov., isolated from Guizhou of China.</title>
        <authorList>
            <person name="Chengliang C."/>
            <person name="Ya Z."/>
        </authorList>
    </citation>
    <scope>NUCLEOTIDE SEQUENCE</scope>
    <source>
        <strain evidence="8">KLBMP 9083</strain>
    </source>
</reference>
<comment type="subcellular location">
    <subcellularLocation>
        <location evidence="1">Cell membrane</location>
        <topology evidence="1">Multi-pass membrane protein</topology>
    </subcellularLocation>
</comment>
<evidence type="ECO:0000313" key="8">
    <source>
        <dbReference type="EMBL" id="MCF4119950.1"/>
    </source>
</evidence>
<feature type="transmembrane region" description="Helical" evidence="5">
    <location>
        <begin position="139"/>
        <end position="161"/>
    </location>
</feature>
<accession>A0AA41QAN0</accession>
<evidence type="ECO:0000256" key="5">
    <source>
        <dbReference type="SAM" id="Phobius"/>
    </source>
</evidence>
<keyword evidence="4 5" id="KW-0472">Membrane</keyword>
<gene>
    <name evidence="8" type="ORF">L1785_03060</name>
</gene>
<feature type="transmembrane region" description="Helical" evidence="5">
    <location>
        <begin position="101"/>
        <end position="127"/>
    </location>
</feature>
<feature type="transmembrane region" description="Helical" evidence="5">
    <location>
        <begin position="394"/>
        <end position="413"/>
    </location>
</feature>
<dbReference type="AlphaFoldDB" id="A0AA41QAN0"/>
<keyword evidence="9" id="KW-1185">Reference proteome</keyword>
<comment type="caution">
    <text evidence="8">The sequence shown here is derived from an EMBL/GenBank/DDBJ whole genome shotgun (WGS) entry which is preliminary data.</text>
</comment>
<feature type="transmembrane region" description="Helical" evidence="5">
    <location>
        <begin position="240"/>
        <end position="260"/>
    </location>
</feature>
<keyword evidence="3 5" id="KW-1133">Transmembrane helix</keyword>
<dbReference type="Proteomes" id="UP001165405">
    <property type="component" value="Unassembled WGS sequence"/>
</dbReference>